<feature type="domain" description="BTB" evidence="1">
    <location>
        <begin position="26"/>
        <end position="98"/>
    </location>
</feature>
<dbReference type="SMART" id="SM00225">
    <property type="entry name" value="BTB"/>
    <property type="match status" value="1"/>
</dbReference>
<comment type="caution">
    <text evidence="2">The sequence shown here is derived from an EMBL/GenBank/DDBJ whole genome shotgun (WGS) entry which is preliminary data.</text>
</comment>
<dbReference type="Gene3D" id="3.30.710.10">
    <property type="entry name" value="Potassium Channel Kv1.1, Chain A"/>
    <property type="match status" value="1"/>
</dbReference>
<accession>A0AAD7A696</accession>
<keyword evidence="3" id="KW-1185">Reference proteome</keyword>
<evidence type="ECO:0000313" key="3">
    <source>
        <dbReference type="Proteomes" id="UP001218218"/>
    </source>
</evidence>
<evidence type="ECO:0000313" key="2">
    <source>
        <dbReference type="EMBL" id="KAJ7350490.1"/>
    </source>
</evidence>
<dbReference type="InterPro" id="IPR000210">
    <property type="entry name" value="BTB/POZ_dom"/>
</dbReference>
<dbReference type="EMBL" id="JARIHO010000014">
    <property type="protein sequence ID" value="KAJ7350490.1"/>
    <property type="molecule type" value="Genomic_DNA"/>
</dbReference>
<organism evidence="2 3">
    <name type="scientific">Mycena albidolilacea</name>
    <dbReference type="NCBI Taxonomy" id="1033008"/>
    <lineage>
        <taxon>Eukaryota</taxon>
        <taxon>Fungi</taxon>
        <taxon>Dikarya</taxon>
        <taxon>Basidiomycota</taxon>
        <taxon>Agaricomycotina</taxon>
        <taxon>Agaricomycetes</taxon>
        <taxon>Agaricomycetidae</taxon>
        <taxon>Agaricales</taxon>
        <taxon>Marasmiineae</taxon>
        <taxon>Mycenaceae</taxon>
        <taxon>Mycena</taxon>
    </lineage>
</organism>
<dbReference type="PROSITE" id="PS50097">
    <property type="entry name" value="BTB"/>
    <property type="match status" value="1"/>
</dbReference>
<dbReference type="SUPFAM" id="SSF54695">
    <property type="entry name" value="POZ domain"/>
    <property type="match status" value="1"/>
</dbReference>
<dbReference type="InterPro" id="IPR011333">
    <property type="entry name" value="SKP1/BTB/POZ_sf"/>
</dbReference>
<dbReference type="Pfam" id="PF00651">
    <property type="entry name" value="BTB"/>
    <property type="match status" value="1"/>
</dbReference>
<evidence type="ECO:0000259" key="1">
    <source>
        <dbReference type="PROSITE" id="PS50097"/>
    </source>
</evidence>
<gene>
    <name evidence="2" type="ORF">DFH08DRAFT_695345</name>
</gene>
<sequence>MSLPPAKRQRIEDAPIMRSEIWYSDGSVVLQAETSQFRVHWSVLAQHSSFFLDLQALPQPESGQPTMDGCPLVELQDTAADVEHLLKALYDPALFHQKAIPFPYIASFVRLGRKYDFKVLFDIAVERLAFESPTTLKEYDTLFDAFKGTSSETTKIVPYGGIYRDMLTLLRENGLQKMLPCAYLRLSKQTMRSIFGERFRPDGTLCALSPIDHRVRGVGRERLLEAQWKTGNTLGWIIPWKPAEGCEDRYQCRKHIKAFCNTLLLKPTVCAFFQLNQLQDSLCDACAELAETAITTGRAKMWENLPSFFDLHPWSELKNSNEM</sequence>
<protein>
    <recommendedName>
        <fullName evidence="1">BTB domain-containing protein</fullName>
    </recommendedName>
</protein>
<proteinExistence type="predicted"/>
<dbReference type="CDD" id="cd18186">
    <property type="entry name" value="BTB_POZ_ZBTB_KLHL-like"/>
    <property type="match status" value="1"/>
</dbReference>
<reference evidence="2" key="1">
    <citation type="submission" date="2023-03" db="EMBL/GenBank/DDBJ databases">
        <title>Massive genome expansion in bonnet fungi (Mycena s.s.) driven by repeated elements and novel gene families across ecological guilds.</title>
        <authorList>
            <consortium name="Lawrence Berkeley National Laboratory"/>
            <person name="Harder C.B."/>
            <person name="Miyauchi S."/>
            <person name="Viragh M."/>
            <person name="Kuo A."/>
            <person name="Thoen E."/>
            <person name="Andreopoulos B."/>
            <person name="Lu D."/>
            <person name="Skrede I."/>
            <person name="Drula E."/>
            <person name="Henrissat B."/>
            <person name="Morin E."/>
            <person name="Kohler A."/>
            <person name="Barry K."/>
            <person name="LaButti K."/>
            <person name="Morin E."/>
            <person name="Salamov A."/>
            <person name="Lipzen A."/>
            <person name="Mereny Z."/>
            <person name="Hegedus B."/>
            <person name="Baldrian P."/>
            <person name="Stursova M."/>
            <person name="Weitz H."/>
            <person name="Taylor A."/>
            <person name="Grigoriev I.V."/>
            <person name="Nagy L.G."/>
            <person name="Martin F."/>
            <person name="Kauserud H."/>
        </authorList>
    </citation>
    <scope>NUCLEOTIDE SEQUENCE</scope>
    <source>
        <strain evidence="2">CBHHK002</strain>
    </source>
</reference>
<name>A0AAD7A696_9AGAR</name>
<dbReference type="Proteomes" id="UP001218218">
    <property type="component" value="Unassembled WGS sequence"/>
</dbReference>
<dbReference type="AlphaFoldDB" id="A0AAD7A696"/>